<dbReference type="SUPFAM" id="SSF52833">
    <property type="entry name" value="Thioredoxin-like"/>
    <property type="match status" value="1"/>
</dbReference>
<sequence>MNKQITYNIIFYCLIFLLSSCKKKEVNTNFSEGFVIEGKIASLPAESMAILTYQQHDESIADTCVVKNGKFVFKEKTVHPSEATITMRHGQSFPEENWKTDRFNFFIDNSAIKISSVDSIKNANMQGSILTDQSISITKDVRPLTDRIIFLQNKMSNKSMEEKIIIYDSIKVYVDSIKKVAHKFIIEHPNSYVALKRFLRHELPKNFDPEVAEKDFNKFNEMLKKTPTGKVIANRIAIAKKTSVGKKALDFDQTDIKGNPFTLSSVKGKYVLLDFWASWCKPCRAENPYVIQAYHKFKEKNFEIVAVSLDASHEAWKLAIEEDGLPWIHVSDLKGWKNEVAVKYDVQSVPTNYLINPEGVIIGKNLRGNNLTNKLDEIFKRDD</sequence>
<keyword evidence="4" id="KW-0676">Redox-active center</keyword>
<dbReference type="PANTHER" id="PTHR42852:SF6">
    <property type="entry name" value="THIOL:DISULFIDE INTERCHANGE PROTEIN DSBE"/>
    <property type="match status" value="1"/>
</dbReference>
<dbReference type="PROSITE" id="PS51257">
    <property type="entry name" value="PROKAR_LIPOPROTEIN"/>
    <property type="match status" value="1"/>
</dbReference>
<keyword evidence="3" id="KW-1015">Disulfide bond</keyword>
<keyword evidence="7" id="KW-1185">Reference proteome</keyword>
<dbReference type="GO" id="GO:0017004">
    <property type="term" value="P:cytochrome complex assembly"/>
    <property type="evidence" value="ECO:0007669"/>
    <property type="project" value="UniProtKB-KW"/>
</dbReference>
<evidence type="ECO:0000313" key="7">
    <source>
        <dbReference type="Proteomes" id="UP000323136"/>
    </source>
</evidence>
<proteinExistence type="predicted"/>
<feature type="domain" description="Thioredoxin" evidence="5">
    <location>
        <begin position="242"/>
        <end position="383"/>
    </location>
</feature>
<reference evidence="6 7" key="1">
    <citation type="submission" date="2019-07" db="EMBL/GenBank/DDBJ databases">
        <title>Genomic Encyclopedia of Type Strains, Phase IV (KMG-IV): sequencing the most valuable type-strain genomes for metagenomic binning, comparative biology and taxonomic classification.</title>
        <authorList>
            <person name="Goeker M."/>
        </authorList>
    </citation>
    <scope>NUCLEOTIDE SEQUENCE [LARGE SCALE GENOMIC DNA]</scope>
    <source>
        <strain evidence="6 7">DSM 18961</strain>
    </source>
</reference>
<gene>
    <name evidence="6" type="ORF">C7447_104119</name>
</gene>
<organism evidence="6 7">
    <name type="scientific">Tenacibaculum adriaticum</name>
    <dbReference type="NCBI Taxonomy" id="413713"/>
    <lineage>
        <taxon>Bacteria</taxon>
        <taxon>Pseudomonadati</taxon>
        <taxon>Bacteroidota</taxon>
        <taxon>Flavobacteriia</taxon>
        <taxon>Flavobacteriales</taxon>
        <taxon>Flavobacteriaceae</taxon>
        <taxon>Tenacibaculum</taxon>
    </lineage>
</organism>
<dbReference type="InterPro" id="IPR025380">
    <property type="entry name" value="DUF4369"/>
</dbReference>
<dbReference type="InterPro" id="IPR050553">
    <property type="entry name" value="Thioredoxin_ResA/DsbE_sf"/>
</dbReference>
<evidence type="ECO:0000256" key="2">
    <source>
        <dbReference type="ARBA" id="ARBA00022748"/>
    </source>
</evidence>
<dbReference type="EMBL" id="VNIA01000004">
    <property type="protein sequence ID" value="TYP97433.1"/>
    <property type="molecule type" value="Genomic_DNA"/>
</dbReference>
<dbReference type="PROSITE" id="PS51352">
    <property type="entry name" value="THIOREDOXIN_2"/>
    <property type="match status" value="1"/>
</dbReference>
<evidence type="ECO:0000256" key="4">
    <source>
        <dbReference type="ARBA" id="ARBA00023284"/>
    </source>
</evidence>
<dbReference type="RefSeq" id="WP_148870782.1">
    <property type="nucleotide sequence ID" value="NZ_VNIA01000004.1"/>
</dbReference>
<dbReference type="OrthoDB" id="743079at2"/>
<dbReference type="Gene3D" id="3.40.30.10">
    <property type="entry name" value="Glutaredoxin"/>
    <property type="match status" value="1"/>
</dbReference>
<evidence type="ECO:0000256" key="3">
    <source>
        <dbReference type="ARBA" id="ARBA00023157"/>
    </source>
</evidence>
<dbReference type="Pfam" id="PF14289">
    <property type="entry name" value="DUF4369"/>
    <property type="match status" value="1"/>
</dbReference>
<dbReference type="GO" id="GO:0030313">
    <property type="term" value="C:cell envelope"/>
    <property type="evidence" value="ECO:0007669"/>
    <property type="project" value="UniProtKB-SubCell"/>
</dbReference>
<keyword evidence="2" id="KW-0201">Cytochrome c-type biogenesis</keyword>
<comment type="caution">
    <text evidence="6">The sequence shown here is derived from an EMBL/GenBank/DDBJ whole genome shotgun (WGS) entry which is preliminary data.</text>
</comment>
<name>A0A5S5DNB2_9FLAO</name>
<dbReference type="InterPro" id="IPR036249">
    <property type="entry name" value="Thioredoxin-like_sf"/>
</dbReference>
<dbReference type="Proteomes" id="UP000323136">
    <property type="component" value="Unassembled WGS sequence"/>
</dbReference>
<dbReference type="PANTHER" id="PTHR42852">
    <property type="entry name" value="THIOL:DISULFIDE INTERCHANGE PROTEIN DSBE"/>
    <property type="match status" value="1"/>
</dbReference>
<evidence type="ECO:0000256" key="1">
    <source>
        <dbReference type="ARBA" id="ARBA00004196"/>
    </source>
</evidence>
<dbReference type="InterPro" id="IPR000866">
    <property type="entry name" value="AhpC/TSA"/>
</dbReference>
<comment type="subcellular location">
    <subcellularLocation>
        <location evidence="1">Cell envelope</location>
    </subcellularLocation>
</comment>
<accession>A0A5S5DNB2</accession>
<dbReference type="CDD" id="cd02966">
    <property type="entry name" value="TlpA_like_family"/>
    <property type="match status" value="1"/>
</dbReference>
<evidence type="ECO:0000313" key="6">
    <source>
        <dbReference type="EMBL" id="TYP97433.1"/>
    </source>
</evidence>
<evidence type="ECO:0000259" key="5">
    <source>
        <dbReference type="PROSITE" id="PS51352"/>
    </source>
</evidence>
<protein>
    <submittedName>
        <fullName evidence="6">Alkyl hydroperoxide reductase subunit AhpC</fullName>
    </submittedName>
</protein>
<dbReference type="AlphaFoldDB" id="A0A5S5DNB2"/>
<dbReference type="InterPro" id="IPR013766">
    <property type="entry name" value="Thioredoxin_domain"/>
</dbReference>
<dbReference type="Pfam" id="PF00578">
    <property type="entry name" value="AhpC-TSA"/>
    <property type="match status" value="1"/>
</dbReference>